<dbReference type="EMBL" id="JOJR01000080">
    <property type="protein sequence ID" value="RCN46379.1"/>
    <property type="molecule type" value="Genomic_DNA"/>
</dbReference>
<evidence type="ECO:0000313" key="2">
    <source>
        <dbReference type="Proteomes" id="UP000252519"/>
    </source>
</evidence>
<dbReference type="OrthoDB" id="5871586at2759"/>
<accession>A0A368GSW4</accession>
<reference evidence="1 2" key="1">
    <citation type="submission" date="2014-10" db="EMBL/GenBank/DDBJ databases">
        <title>Draft genome of the hookworm Ancylostoma caninum.</title>
        <authorList>
            <person name="Mitreva M."/>
        </authorList>
    </citation>
    <scope>NUCLEOTIDE SEQUENCE [LARGE SCALE GENOMIC DNA]</scope>
    <source>
        <strain evidence="1 2">Baltimore</strain>
    </source>
</reference>
<protein>
    <submittedName>
        <fullName evidence="1">Uncharacterized protein</fullName>
    </submittedName>
</protein>
<keyword evidence="2" id="KW-1185">Reference proteome</keyword>
<gene>
    <name evidence="1" type="ORF">ANCCAN_07557</name>
</gene>
<dbReference type="AlphaFoldDB" id="A0A368GSW4"/>
<proteinExistence type="predicted"/>
<name>A0A368GSW4_ANCCA</name>
<organism evidence="1 2">
    <name type="scientific">Ancylostoma caninum</name>
    <name type="common">Dog hookworm</name>
    <dbReference type="NCBI Taxonomy" id="29170"/>
    <lineage>
        <taxon>Eukaryota</taxon>
        <taxon>Metazoa</taxon>
        <taxon>Ecdysozoa</taxon>
        <taxon>Nematoda</taxon>
        <taxon>Chromadorea</taxon>
        <taxon>Rhabditida</taxon>
        <taxon>Rhabditina</taxon>
        <taxon>Rhabditomorpha</taxon>
        <taxon>Strongyloidea</taxon>
        <taxon>Ancylostomatidae</taxon>
        <taxon>Ancylostomatinae</taxon>
        <taxon>Ancylostoma</taxon>
    </lineage>
</organism>
<comment type="caution">
    <text evidence="1">The sequence shown here is derived from an EMBL/GenBank/DDBJ whole genome shotgun (WGS) entry which is preliminary data.</text>
</comment>
<dbReference type="Proteomes" id="UP000252519">
    <property type="component" value="Unassembled WGS sequence"/>
</dbReference>
<evidence type="ECO:0000313" key="1">
    <source>
        <dbReference type="EMBL" id="RCN46379.1"/>
    </source>
</evidence>
<sequence>MDDETCGWFSLSKGTLMVWEGVCALSLDDDVHLFKVRSGKILSITLHDADVKEVSSDGYWSCAEVTGCLAKEKGFFYYHADSPGNAHLLLKHLLNLPNVHISSLLVRLDPDPLRCRDIDWISERLATWSQFGRRFCSDVRIVLDSNMPL</sequence>